<keyword evidence="2" id="KW-1185">Reference proteome</keyword>
<evidence type="ECO:0000313" key="2">
    <source>
        <dbReference type="Proteomes" id="UP000740926"/>
    </source>
</evidence>
<name>A0A9P6XQ77_9FUNG</name>
<dbReference type="Proteomes" id="UP000740926">
    <property type="component" value="Unassembled WGS sequence"/>
</dbReference>
<organism evidence="1 2">
    <name type="scientific">Rhizopus delemar</name>
    <dbReference type="NCBI Taxonomy" id="936053"/>
    <lineage>
        <taxon>Eukaryota</taxon>
        <taxon>Fungi</taxon>
        <taxon>Fungi incertae sedis</taxon>
        <taxon>Mucoromycota</taxon>
        <taxon>Mucoromycotina</taxon>
        <taxon>Mucoromycetes</taxon>
        <taxon>Mucorales</taxon>
        <taxon>Mucorineae</taxon>
        <taxon>Rhizopodaceae</taxon>
        <taxon>Rhizopus</taxon>
    </lineage>
</organism>
<protein>
    <submittedName>
        <fullName evidence="1">Uncharacterized protein</fullName>
    </submittedName>
</protein>
<evidence type="ECO:0000313" key="1">
    <source>
        <dbReference type="EMBL" id="KAG1530032.1"/>
    </source>
</evidence>
<dbReference type="EMBL" id="JAANIU010013375">
    <property type="protein sequence ID" value="KAG1530032.1"/>
    <property type="molecule type" value="Genomic_DNA"/>
</dbReference>
<gene>
    <name evidence="1" type="ORF">G6F50_017592</name>
</gene>
<proteinExistence type="predicted"/>
<dbReference type="AlphaFoldDB" id="A0A9P6XQ77"/>
<comment type="caution">
    <text evidence="1">The sequence shown here is derived from an EMBL/GenBank/DDBJ whole genome shotgun (WGS) entry which is preliminary data.</text>
</comment>
<accession>A0A9P6XQ77</accession>
<reference evidence="1 2" key="1">
    <citation type="journal article" date="2020" name="Microb. Genom.">
        <title>Genetic diversity of clinical and environmental Mucorales isolates obtained from an investigation of mucormycosis cases among solid organ transplant recipients.</title>
        <authorList>
            <person name="Nguyen M.H."/>
            <person name="Kaul D."/>
            <person name="Muto C."/>
            <person name="Cheng S.J."/>
            <person name="Richter R.A."/>
            <person name="Bruno V.M."/>
            <person name="Liu G."/>
            <person name="Beyhan S."/>
            <person name="Sundermann A.J."/>
            <person name="Mounaud S."/>
            <person name="Pasculle A.W."/>
            <person name="Nierman W.C."/>
            <person name="Driscoll E."/>
            <person name="Cumbie R."/>
            <person name="Clancy C.J."/>
            <person name="Dupont C.L."/>
        </authorList>
    </citation>
    <scope>NUCLEOTIDE SEQUENCE [LARGE SCALE GENOMIC DNA]</scope>
    <source>
        <strain evidence="1 2">GL24</strain>
    </source>
</reference>
<sequence length="79" mass="8054">MDWSAATDLGVPYIGRPAISADAQGNVVLALLERTGGPLWLVEHGKPAKLDALAASPPALNIVDGTLCYRAATACGLAP</sequence>